<sequence>MARASRTTRSRTTTATDRATELLEGVAAGDQWAFAALYDEYSPRVLGLAVRILIDRSIAEEVTQDVFLELWQNANRFNAAKGGGTGYLLTLARHRSIDRVRAEQSSRDRDERIGHREAMPEFDNTLESIEQLERHQLVERALATLPAVQREAITLSYAGHTHTEIAAMLGVPLGTIKTRLRDGMSRLRSGVHPA</sequence>
<dbReference type="EMBL" id="SISG01000001">
    <property type="protein sequence ID" value="TBN58634.1"/>
    <property type="molecule type" value="Genomic_DNA"/>
</dbReference>
<dbReference type="PANTHER" id="PTHR43133">
    <property type="entry name" value="RNA POLYMERASE ECF-TYPE SIGMA FACTO"/>
    <property type="match status" value="1"/>
</dbReference>
<dbReference type="InterPro" id="IPR013249">
    <property type="entry name" value="RNA_pol_sigma70_r4_t2"/>
</dbReference>
<dbReference type="AlphaFoldDB" id="A0A4Q9GWF2"/>
<comment type="caution">
    <text evidence="7">The sequence shown here is derived from an EMBL/GenBank/DDBJ whole genome shotgun (WGS) entry which is preliminary data.</text>
</comment>
<dbReference type="SUPFAM" id="SSF88946">
    <property type="entry name" value="Sigma2 domain of RNA polymerase sigma factors"/>
    <property type="match status" value="1"/>
</dbReference>
<evidence type="ECO:0000256" key="2">
    <source>
        <dbReference type="ARBA" id="ARBA00023015"/>
    </source>
</evidence>
<accession>A0A4Q9GWF2</accession>
<name>A0A4Q9GWF2_9MICO</name>
<comment type="similarity">
    <text evidence="1">Belongs to the sigma-70 factor family. ECF subfamily.</text>
</comment>
<dbReference type="SUPFAM" id="SSF88659">
    <property type="entry name" value="Sigma3 and sigma4 domains of RNA polymerase sigma factors"/>
    <property type="match status" value="1"/>
</dbReference>
<evidence type="ECO:0000313" key="8">
    <source>
        <dbReference type="Proteomes" id="UP000294194"/>
    </source>
</evidence>
<dbReference type="InterPro" id="IPR007627">
    <property type="entry name" value="RNA_pol_sigma70_r2"/>
</dbReference>
<keyword evidence="2" id="KW-0805">Transcription regulation</keyword>
<dbReference type="GO" id="GO:0016987">
    <property type="term" value="F:sigma factor activity"/>
    <property type="evidence" value="ECO:0007669"/>
    <property type="project" value="UniProtKB-KW"/>
</dbReference>
<dbReference type="Proteomes" id="UP000294194">
    <property type="component" value="Unassembled WGS sequence"/>
</dbReference>
<dbReference type="NCBIfam" id="TIGR02937">
    <property type="entry name" value="sigma70-ECF"/>
    <property type="match status" value="1"/>
</dbReference>
<dbReference type="Gene3D" id="1.10.1740.10">
    <property type="match status" value="1"/>
</dbReference>
<keyword evidence="4" id="KW-0804">Transcription</keyword>
<dbReference type="Pfam" id="PF08281">
    <property type="entry name" value="Sigma70_r4_2"/>
    <property type="match status" value="1"/>
</dbReference>
<dbReference type="CDD" id="cd06171">
    <property type="entry name" value="Sigma70_r4"/>
    <property type="match status" value="1"/>
</dbReference>
<dbReference type="InterPro" id="IPR013325">
    <property type="entry name" value="RNA_pol_sigma_r2"/>
</dbReference>
<keyword evidence="8" id="KW-1185">Reference proteome</keyword>
<dbReference type="InterPro" id="IPR036388">
    <property type="entry name" value="WH-like_DNA-bd_sf"/>
</dbReference>
<evidence type="ECO:0000259" key="5">
    <source>
        <dbReference type="Pfam" id="PF04542"/>
    </source>
</evidence>
<dbReference type="InterPro" id="IPR013324">
    <property type="entry name" value="RNA_pol_sigma_r3/r4-like"/>
</dbReference>
<dbReference type="GO" id="GO:0003677">
    <property type="term" value="F:DNA binding"/>
    <property type="evidence" value="ECO:0007669"/>
    <property type="project" value="InterPro"/>
</dbReference>
<dbReference type="InterPro" id="IPR014284">
    <property type="entry name" value="RNA_pol_sigma-70_dom"/>
</dbReference>
<evidence type="ECO:0000256" key="1">
    <source>
        <dbReference type="ARBA" id="ARBA00010641"/>
    </source>
</evidence>
<feature type="domain" description="RNA polymerase sigma factor 70 region 4 type 2" evidence="6">
    <location>
        <begin position="136"/>
        <end position="187"/>
    </location>
</feature>
<keyword evidence="3" id="KW-0731">Sigma factor</keyword>
<evidence type="ECO:0000256" key="3">
    <source>
        <dbReference type="ARBA" id="ARBA00023082"/>
    </source>
</evidence>
<gene>
    <name evidence="7" type="ORF">EYE40_11440</name>
</gene>
<organism evidence="7 8">
    <name type="scientific">Glaciihabitans arcticus</name>
    <dbReference type="NCBI Taxonomy" id="2668039"/>
    <lineage>
        <taxon>Bacteria</taxon>
        <taxon>Bacillati</taxon>
        <taxon>Actinomycetota</taxon>
        <taxon>Actinomycetes</taxon>
        <taxon>Micrococcales</taxon>
        <taxon>Microbacteriaceae</taxon>
        <taxon>Glaciihabitans</taxon>
    </lineage>
</organism>
<reference evidence="8" key="1">
    <citation type="submission" date="2019-02" db="EMBL/GenBank/DDBJ databases">
        <title>Glaciihabitans arcticus sp. nov., a psychrotolerant bacterium isolated from polar soil.</title>
        <authorList>
            <person name="Dahal R.H."/>
        </authorList>
    </citation>
    <scope>NUCLEOTIDE SEQUENCE [LARGE SCALE GENOMIC DNA]</scope>
    <source>
        <strain evidence="8">RP-3-7</strain>
    </source>
</reference>
<feature type="domain" description="RNA polymerase sigma-70 region 2" evidence="5">
    <location>
        <begin position="37"/>
        <end position="104"/>
    </location>
</feature>
<dbReference type="InterPro" id="IPR039425">
    <property type="entry name" value="RNA_pol_sigma-70-like"/>
</dbReference>
<protein>
    <submittedName>
        <fullName evidence="7">Sigma-70 family RNA polymerase sigma factor</fullName>
    </submittedName>
</protein>
<evidence type="ECO:0000259" key="6">
    <source>
        <dbReference type="Pfam" id="PF08281"/>
    </source>
</evidence>
<dbReference type="PANTHER" id="PTHR43133:SF66">
    <property type="entry name" value="ECF RNA POLYMERASE SIGMA FACTOR SIGK"/>
    <property type="match status" value="1"/>
</dbReference>
<dbReference type="Gene3D" id="1.10.10.10">
    <property type="entry name" value="Winged helix-like DNA-binding domain superfamily/Winged helix DNA-binding domain"/>
    <property type="match status" value="1"/>
</dbReference>
<dbReference type="GO" id="GO:0006352">
    <property type="term" value="P:DNA-templated transcription initiation"/>
    <property type="evidence" value="ECO:0007669"/>
    <property type="project" value="InterPro"/>
</dbReference>
<evidence type="ECO:0000256" key="4">
    <source>
        <dbReference type="ARBA" id="ARBA00023163"/>
    </source>
</evidence>
<dbReference type="Pfam" id="PF04542">
    <property type="entry name" value="Sigma70_r2"/>
    <property type="match status" value="1"/>
</dbReference>
<evidence type="ECO:0000313" key="7">
    <source>
        <dbReference type="EMBL" id="TBN58634.1"/>
    </source>
</evidence>
<proteinExistence type="inferred from homology"/>